<keyword evidence="2" id="KW-1185">Reference proteome</keyword>
<protein>
    <submittedName>
        <fullName evidence="1">Uncharacterized protein</fullName>
    </submittedName>
</protein>
<sequence>MEHMGFSGVEVRGMQRILTLFAVCLRSNKIESRRDVLHGGSRQARNSVTGYGWWLVRRSRYTIGGCLLRRIIDGVDAFPASCVTLSVDQRGARSDRFYSSLFFFSSFGWNSTIPALSNFTCSIIIDTHISTEKKLWLTEIRKRLLDSSEN</sequence>
<reference evidence="1 2" key="1">
    <citation type="submission" date="2023-01" db="EMBL/GenBank/DDBJ databases">
        <authorList>
            <person name="Kreplak J."/>
        </authorList>
    </citation>
    <scope>NUCLEOTIDE SEQUENCE [LARGE SCALE GENOMIC DNA]</scope>
</reference>
<accession>A0AAV0ZK27</accession>
<dbReference type="Proteomes" id="UP001157006">
    <property type="component" value="Chromosome 2"/>
</dbReference>
<dbReference type="EMBL" id="OX451737">
    <property type="protein sequence ID" value="CAI8599020.1"/>
    <property type="molecule type" value="Genomic_DNA"/>
</dbReference>
<name>A0AAV0ZK27_VICFA</name>
<evidence type="ECO:0000313" key="1">
    <source>
        <dbReference type="EMBL" id="CAI8599020.1"/>
    </source>
</evidence>
<dbReference type="AlphaFoldDB" id="A0AAV0ZK27"/>
<organism evidence="1 2">
    <name type="scientific">Vicia faba</name>
    <name type="common">Broad bean</name>
    <name type="synonym">Faba vulgaris</name>
    <dbReference type="NCBI Taxonomy" id="3906"/>
    <lineage>
        <taxon>Eukaryota</taxon>
        <taxon>Viridiplantae</taxon>
        <taxon>Streptophyta</taxon>
        <taxon>Embryophyta</taxon>
        <taxon>Tracheophyta</taxon>
        <taxon>Spermatophyta</taxon>
        <taxon>Magnoliopsida</taxon>
        <taxon>eudicotyledons</taxon>
        <taxon>Gunneridae</taxon>
        <taxon>Pentapetalae</taxon>
        <taxon>rosids</taxon>
        <taxon>fabids</taxon>
        <taxon>Fabales</taxon>
        <taxon>Fabaceae</taxon>
        <taxon>Papilionoideae</taxon>
        <taxon>50 kb inversion clade</taxon>
        <taxon>NPAAA clade</taxon>
        <taxon>Hologalegina</taxon>
        <taxon>IRL clade</taxon>
        <taxon>Fabeae</taxon>
        <taxon>Vicia</taxon>
    </lineage>
</organism>
<proteinExistence type="predicted"/>
<gene>
    <name evidence="1" type="ORF">VFH_II155640</name>
</gene>
<evidence type="ECO:0000313" key="2">
    <source>
        <dbReference type="Proteomes" id="UP001157006"/>
    </source>
</evidence>